<gene>
    <name evidence="2" type="ORF">RhiirA4_457346</name>
</gene>
<dbReference type="Pfam" id="PF10521">
    <property type="entry name" value="Tti2"/>
    <property type="match status" value="1"/>
</dbReference>
<dbReference type="InterPro" id="IPR016024">
    <property type="entry name" value="ARM-type_fold"/>
</dbReference>
<dbReference type="PANTHER" id="PTHR32226:SF2">
    <property type="entry name" value="TELO2-INTERACTING PROTEIN 2"/>
    <property type="match status" value="1"/>
</dbReference>
<dbReference type="Proteomes" id="UP000234323">
    <property type="component" value="Unassembled WGS sequence"/>
</dbReference>
<comment type="caution">
    <text evidence="2">The sequence shown here is derived from an EMBL/GenBank/DDBJ whole genome shotgun (WGS) entry which is preliminary data.</text>
</comment>
<name>A0A2I1G9Q8_9GLOM</name>
<dbReference type="VEuPathDB" id="FungiDB:RhiirFUN_022042"/>
<protein>
    <submittedName>
        <fullName evidence="2">Uncharacterized protein</fullName>
    </submittedName>
</protein>
<dbReference type="PANTHER" id="PTHR32226">
    <property type="entry name" value="TELO2-INTERACTING PROTEIN 2"/>
    <property type="match status" value="1"/>
</dbReference>
<evidence type="ECO:0000313" key="3">
    <source>
        <dbReference type="Proteomes" id="UP000234323"/>
    </source>
</evidence>
<keyword evidence="3" id="KW-1185">Reference proteome</keyword>
<accession>A0A2I1G9Q8</accession>
<dbReference type="InterPro" id="IPR018870">
    <property type="entry name" value="Tti2"/>
</dbReference>
<dbReference type="GO" id="GO:0110078">
    <property type="term" value="C:TTT Hsp90 cochaperone complex"/>
    <property type="evidence" value="ECO:0007669"/>
    <property type="project" value="InterPro"/>
</dbReference>
<dbReference type="GO" id="GO:0005634">
    <property type="term" value="C:nucleus"/>
    <property type="evidence" value="ECO:0007669"/>
    <property type="project" value="TreeGrafter"/>
</dbReference>
<organism evidence="2 3">
    <name type="scientific">Rhizophagus irregularis</name>
    <dbReference type="NCBI Taxonomy" id="588596"/>
    <lineage>
        <taxon>Eukaryota</taxon>
        <taxon>Fungi</taxon>
        <taxon>Fungi incertae sedis</taxon>
        <taxon>Mucoromycota</taxon>
        <taxon>Glomeromycotina</taxon>
        <taxon>Glomeromycetes</taxon>
        <taxon>Glomerales</taxon>
        <taxon>Glomeraceae</taxon>
        <taxon>Rhizophagus</taxon>
    </lineage>
</organism>
<sequence length="439" mass="49882">MSSIKSELVKLLERLRVPTYLSFVDGYATDTDISRLANTFKIQAELALKELQTLIQNATDNKLDDEEIIQIIVTCATFIGEESWTNSDLNKSAIATINSLITLQPKRFPTVTRMIQIFSSEILEKYVKPVFLKHTPVNVEKRSGKLKKQPVDFDIGNESWRGEIAKGSNILRWCILHLKNAEIGKTIGLIIPPTLSLIDDYNVNFKTRGVSILDHLLKELTPDIIQRTGLGEVFHEALSRCLTYQNEESHVSLLRQSFSAIISLISLIEKPNSEARFIKYEQILSNNVVRGFIFSGDKIVIRIILLEQIPNLSQELGIVMVKYLGELIQTICDSLQVTFEFTNKEQIIGLHYAAAKGLEKVISTCWPRIPQYKGRILKSVATSWYQVMRVEVNNNMLKKSLCNICQLLKLVCVQNNVNIKKDIQALLELDSEMFEPLLN</sequence>
<dbReference type="EMBL" id="LLXI01000250">
    <property type="protein sequence ID" value="PKY43370.1"/>
    <property type="molecule type" value="Genomic_DNA"/>
</dbReference>
<dbReference type="AlphaFoldDB" id="A0A2I1G9Q8"/>
<dbReference type="SUPFAM" id="SSF48371">
    <property type="entry name" value="ARM repeat"/>
    <property type="match status" value="1"/>
</dbReference>
<proteinExistence type="inferred from homology"/>
<dbReference type="OrthoDB" id="6417021at2759"/>
<comment type="similarity">
    <text evidence="1">Belongs to the TTI2 family.</text>
</comment>
<dbReference type="GO" id="GO:0005829">
    <property type="term" value="C:cytosol"/>
    <property type="evidence" value="ECO:0007669"/>
    <property type="project" value="TreeGrafter"/>
</dbReference>
<dbReference type="VEuPathDB" id="FungiDB:RhiirA1_508318"/>
<evidence type="ECO:0000256" key="1">
    <source>
        <dbReference type="ARBA" id="ARBA00034736"/>
    </source>
</evidence>
<dbReference type="VEuPathDB" id="FungiDB:FUN_010187"/>
<reference evidence="2 3" key="1">
    <citation type="submission" date="2015-10" db="EMBL/GenBank/DDBJ databases">
        <title>Genome analyses suggest a sexual origin of heterokaryosis in a supposedly ancient asexual fungus.</title>
        <authorList>
            <person name="Ropars J."/>
            <person name="Sedzielewska K."/>
            <person name="Noel J."/>
            <person name="Charron P."/>
            <person name="Farinelli L."/>
            <person name="Marton T."/>
            <person name="Kruger M."/>
            <person name="Pelin A."/>
            <person name="Brachmann A."/>
            <person name="Corradi N."/>
        </authorList>
    </citation>
    <scope>NUCLEOTIDE SEQUENCE [LARGE SCALE GENOMIC DNA]</scope>
    <source>
        <strain evidence="2 3">A4</strain>
    </source>
</reference>
<evidence type="ECO:0000313" key="2">
    <source>
        <dbReference type="EMBL" id="PKY43370.1"/>
    </source>
</evidence>